<keyword evidence="3" id="KW-1185">Reference proteome</keyword>
<dbReference type="NCBIfam" id="TIGR01764">
    <property type="entry name" value="excise"/>
    <property type="match status" value="1"/>
</dbReference>
<protein>
    <submittedName>
        <fullName evidence="2">Excisionase family DNA binding protein</fullName>
    </submittedName>
</protein>
<dbReference type="InterPro" id="IPR041657">
    <property type="entry name" value="HTH_17"/>
</dbReference>
<comment type="caution">
    <text evidence="2">The sequence shown here is derived from an EMBL/GenBank/DDBJ whole genome shotgun (WGS) entry which is preliminary data.</text>
</comment>
<name>A0A840BHB6_9RHOO</name>
<dbReference type="RefSeq" id="WP_183633373.1">
    <property type="nucleotide sequence ID" value="NZ_BAABLE010000011.1"/>
</dbReference>
<dbReference type="AlphaFoldDB" id="A0A840BHB6"/>
<organism evidence="2 3">
    <name type="scientific">Niveibacterium umoris</name>
    <dbReference type="NCBI Taxonomy" id="1193620"/>
    <lineage>
        <taxon>Bacteria</taxon>
        <taxon>Pseudomonadati</taxon>
        <taxon>Pseudomonadota</taxon>
        <taxon>Betaproteobacteria</taxon>
        <taxon>Rhodocyclales</taxon>
        <taxon>Rhodocyclaceae</taxon>
        <taxon>Niveibacterium</taxon>
    </lineage>
</organism>
<dbReference type="Pfam" id="PF12728">
    <property type="entry name" value="HTH_17"/>
    <property type="match status" value="1"/>
</dbReference>
<dbReference type="InterPro" id="IPR010093">
    <property type="entry name" value="SinI_DNA-bd"/>
</dbReference>
<dbReference type="GO" id="GO:0003677">
    <property type="term" value="F:DNA binding"/>
    <property type="evidence" value="ECO:0007669"/>
    <property type="project" value="InterPro"/>
</dbReference>
<evidence type="ECO:0000259" key="1">
    <source>
        <dbReference type="Pfam" id="PF12728"/>
    </source>
</evidence>
<accession>A0A840BHB6</accession>
<evidence type="ECO:0000313" key="2">
    <source>
        <dbReference type="EMBL" id="MBB4012043.1"/>
    </source>
</evidence>
<dbReference type="Proteomes" id="UP000561045">
    <property type="component" value="Unassembled WGS sequence"/>
</dbReference>
<proteinExistence type="predicted"/>
<reference evidence="2 3" key="1">
    <citation type="submission" date="2020-08" db="EMBL/GenBank/DDBJ databases">
        <title>Genomic Encyclopedia of Type Strains, Phase IV (KMG-IV): sequencing the most valuable type-strain genomes for metagenomic binning, comparative biology and taxonomic classification.</title>
        <authorList>
            <person name="Goeker M."/>
        </authorList>
    </citation>
    <scope>NUCLEOTIDE SEQUENCE [LARGE SCALE GENOMIC DNA]</scope>
    <source>
        <strain evidence="2 3">DSM 106739</strain>
    </source>
</reference>
<sequence length="79" mass="8637">MQDNPKQFPQGGYVPQLRYLIDLKRTQAVLGVSRAKVYDMLAKGELPAPVKVGASTRFYADEIAAFIDALPRATKGGVQ</sequence>
<evidence type="ECO:0000313" key="3">
    <source>
        <dbReference type="Proteomes" id="UP000561045"/>
    </source>
</evidence>
<dbReference type="Gene3D" id="1.10.238.160">
    <property type="match status" value="1"/>
</dbReference>
<feature type="domain" description="Helix-turn-helix" evidence="1">
    <location>
        <begin position="27"/>
        <end position="68"/>
    </location>
</feature>
<dbReference type="EMBL" id="JACIET010000001">
    <property type="protein sequence ID" value="MBB4012043.1"/>
    <property type="molecule type" value="Genomic_DNA"/>
</dbReference>
<gene>
    <name evidence="2" type="ORF">GGR36_001351</name>
</gene>